<evidence type="ECO:0000313" key="2">
    <source>
        <dbReference type="EMBL" id="CAI2370534.1"/>
    </source>
</evidence>
<name>A0AAD1USI2_EUPCR</name>
<sequence length="361" mass="41974">MNEKVNEIRKKRNQERQPTNDKLDWYNFETKIRKLIHELIQPTVASGIEANESITKVTSKAENMEERILKLESELWKTEKQNTAYHRLEQRLNDHDSAFDKIKEEVKQEVGNLEKADAQIRTKMKNAKEEVNEIVKVNERLTESISKIKDDIINHVDTLNKSINTGVQNIEDEIQDIRFSISLLQESNKSINSSLATQREQLAAHEASIDNNISKNKEALVKIEGIQATVCLKEDFEKAVEDMKSEAKNCIYSLQDVSSNLEETDLYIEKYLPVRTQEMINESFKELAQSDLEKERICNYEVKRYKELHKAIINMPELNLNKKPTLPSVLEMEKALSELKKRNQLIKAHSPKAEDEEFKSF</sequence>
<accession>A0AAD1USI2</accession>
<dbReference type="Gene3D" id="1.20.5.300">
    <property type="match status" value="1"/>
</dbReference>
<organism evidence="2 3">
    <name type="scientific">Euplotes crassus</name>
    <dbReference type="NCBI Taxonomy" id="5936"/>
    <lineage>
        <taxon>Eukaryota</taxon>
        <taxon>Sar</taxon>
        <taxon>Alveolata</taxon>
        <taxon>Ciliophora</taxon>
        <taxon>Intramacronucleata</taxon>
        <taxon>Spirotrichea</taxon>
        <taxon>Hypotrichia</taxon>
        <taxon>Euplotida</taxon>
        <taxon>Euplotidae</taxon>
        <taxon>Moneuplotes</taxon>
    </lineage>
</organism>
<proteinExistence type="predicted"/>
<gene>
    <name evidence="2" type="ORF">ECRASSUSDP1_LOCUS11847</name>
</gene>
<dbReference type="AlphaFoldDB" id="A0AAD1USI2"/>
<dbReference type="EMBL" id="CAMPGE010011722">
    <property type="protein sequence ID" value="CAI2370534.1"/>
    <property type="molecule type" value="Genomic_DNA"/>
</dbReference>
<comment type="caution">
    <text evidence="2">The sequence shown here is derived from an EMBL/GenBank/DDBJ whole genome shotgun (WGS) entry which is preliminary data.</text>
</comment>
<dbReference type="Proteomes" id="UP001295684">
    <property type="component" value="Unassembled WGS sequence"/>
</dbReference>
<evidence type="ECO:0000256" key="1">
    <source>
        <dbReference type="SAM" id="Coils"/>
    </source>
</evidence>
<keyword evidence="1" id="KW-0175">Coiled coil</keyword>
<feature type="coiled-coil region" evidence="1">
    <location>
        <begin position="54"/>
        <end position="144"/>
    </location>
</feature>
<reference evidence="2" key="1">
    <citation type="submission" date="2023-07" db="EMBL/GenBank/DDBJ databases">
        <authorList>
            <consortium name="AG Swart"/>
            <person name="Singh M."/>
            <person name="Singh A."/>
            <person name="Seah K."/>
            <person name="Emmerich C."/>
        </authorList>
    </citation>
    <scope>NUCLEOTIDE SEQUENCE</scope>
    <source>
        <strain evidence="2">DP1</strain>
    </source>
</reference>
<protein>
    <submittedName>
        <fullName evidence="2">Uncharacterized protein</fullName>
    </submittedName>
</protein>
<keyword evidence="3" id="KW-1185">Reference proteome</keyword>
<evidence type="ECO:0000313" key="3">
    <source>
        <dbReference type="Proteomes" id="UP001295684"/>
    </source>
</evidence>